<feature type="non-terminal residue" evidence="2">
    <location>
        <position position="1"/>
    </location>
</feature>
<protein>
    <submittedName>
        <fullName evidence="2">Uncharacterized protein</fullName>
    </submittedName>
</protein>
<accession>Q9U7P5</accession>
<evidence type="ECO:0000256" key="1">
    <source>
        <dbReference type="SAM" id="MobiDB-lite"/>
    </source>
</evidence>
<dbReference type="EMBL" id="AF121335">
    <property type="protein sequence ID" value="AAF13349.1"/>
    <property type="molecule type" value="mRNA"/>
</dbReference>
<evidence type="ECO:0000313" key="2">
    <source>
        <dbReference type="EMBL" id="AAF13349.1"/>
    </source>
</evidence>
<sequence length="479" mass="54867">TKPELRLPPFKLADSIEDRLYSLETEGDSRQGSSSRDSPGFPTSRSSDKDRLRMQLEDCRAHELRKTCFVPKLPGMPSEFHWTCSLSDLYDFHSSLTKSIALAEDEVCDQFSLALGPQPIVLTVTNPIFEFPEKATLVSDLTQQPIPSRFSSYKTELEQAMAAEANSSNLCDSFSIHESVTSEQGKVDWAGVELARLTAEFRLKVKDTVKLRDSLEAHRTSVRALEVQLFKEKEQIASIRTALEKQQSALHTQTLQHNLWFEKTKSELDQLINLLRKGRDLFPGLEEPSRPIKKRSPSRLNAEISRLTHQLGSAASDNERERCKFLLNRTKTMLSNLRADTVLGWKAEPEPEGKKDTCTGICKELTDDEELVVKEMSIIKTRLHEEQALLDRKKKDLAEEWVRTYEARNILDVLREHANALYRQEDLVKKDQEELDKTRLFLAKKGSRINRTEQIFRLKLSYFQSGISQFIEVASRLLN</sequence>
<organism evidence="2">
    <name type="scientific">Eufolliculina uhligi</name>
    <dbReference type="NCBI Taxonomy" id="46026"/>
    <lineage>
        <taxon>Eukaryota</taxon>
        <taxon>Sar</taxon>
        <taxon>Alveolata</taxon>
        <taxon>Ciliophora</taxon>
        <taxon>Postciliodesmatophora</taxon>
        <taxon>Heterotrichea</taxon>
        <taxon>Heterotrichida</taxon>
        <taxon>Folliculinidae</taxon>
        <taxon>Eufolliculina</taxon>
    </lineage>
</organism>
<dbReference type="AlphaFoldDB" id="Q9U7P5"/>
<proteinExistence type="evidence at transcript level"/>
<feature type="region of interest" description="Disordered" evidence="1">
    <location>
        <begin position="22"/>
        <end position="51"/>
    </location>
</feature>
<reference evidence="2" key="1">
    <citation type="journal article" date="1999" name="Mol. Gen. Genet.">
        <title>Cell type-specific gene expression in the cell cycle of the dimorphic ciliate Eufolliculina uhligi.</title>
        <authorList>
            <person name="Markmann-Mulisch U."/>
            <person name="Reiss B."/>
            <person name="Mulisch M."/>
        </authorList>
    </citation>
    <scope>NUCLEOTIDE SEQUENCE</scope>
</reference>
<name>Q9U7P5_9CILI</name>